<dbReference type="SUPFAM" id="SSF47473">
    <property type="entry name" value="EF-hand"/>
    <property type="match status" value="2"/>
</dbReference>
<feature type="domain" description="EF-hand" evidence="5">
    <location>
        <begin position="569"/>
        <end position="604"/>
    </location>
</feature>
<reference evidence="6" key="1">
    <citation type="submission" date="2021-09" db="EMBL/GenBank/DDBJ databases">
        <authorList>
            <consortium name="AG Swart"/>
            <person name="Singh M."/>
            <person name="Singh A."/>
            <person name="Seah K."/>
            <person name="Emmerich C."/>
        </authorList>
    </citation>
    <scope>NUCLEOTIDE SEQUENCE</scope>
    <source>
        <strain evidence="6">ATCC30299</strain>
    </source>
</reference>
<gene>
    <name evidence="6" type="ORF">BSTOLATCC_MIC65099</name>
</gene>
<keyword evidence="7" id="KW-1185">Reference proteome</keyword>
<proteinExistence type="predicted"/>
<comment type="caution">
    <text evidence="6">The sequence shown here is derived from an EMBL/GenBank/DDBJ whole genome shotgun (WGS) entry which is preliminary data.</text>
</comment>
<dbReference type="Gene3D" id="1.10.238.10">
    <property type="entry name" value="EF-hand"/>
    <property type="match status" value="2"/>
</dbReference>
<feature type="domain" description="EF-hand" evidence="5">
    <location>
        <begin position="228"/>
        <end position="263"/>
    </location>
</feature>
<dbReference type="PROSITE" id="PS00018">
    <property type="entry name" value="EF_HAND_1"/>
    <property type="match status" value="2"/>
</dbReference>
<feature type="compositionally biased region" description="Basic and acidic residues" evidence="4">
    <location>
        <begin position="353"/>
        <end position="384"/>
    </location>
</feature>
<evidence type="ECO:0000256" key="3">
    <source>
        <dbReference type="ARBA" id="ARBA00022837"/>
    </source>
</evidence>
<evidence type="ECO:0000256" key="2">
    <source>
        <dbReference type="ARBA" id="ARBA00022737"/>
    </source>
</evidence>
<dbReference type="CDD" id="cd00051">
    <property type="entry name" value="EFh"/>
    <property type="match status" value="1"/>
</dbReference>
<dbReference type="Proteomes" id="UP001162131">
    <property type="component" value="Unassembled WGS sequence"/>
</dbReference>
<keyword evidence="3" id="KW-0106">Calcium</keyword>
<evidence type="ECO:0000313" key="7">
    <source>
        <dbReference type="Proteomes" id="UP001162131"/>
    </source>
</evidence>
<dbReference type="EMBL" id="CAJZBQ010000063">
    <property type="protein sequence ID" value="CAG9335777.1"/>
    <property type="molecule type" value="Genomic_DNA"/>
</dbReference>
<dbReference type="SMART" id="SM00054">
    <property type="entry name" value="EFh"/>
    <property type="match status" value="4"/>
</dbReference>
<dbReference type="FunFam" id="1.10.238.10:FF:000001">
    <property type="entry name" value="Calmodulin 1"/>
    <property type="match status" value="1"/>
</dbReference>
<feature type="compositionally biased region" description="Low complexity" evidence="4">
    <location>
        <begin position="319"/>
        <end position="331"/>
    </location>
</feature>
<keyword evidence="1" id="KW-0479">Metal-binding</keyword>
<feature type="compositionally biased region" description="Polar residues" evidence="4">
    <location>
        <begin position="137"/>
        <end position="146"/>
    </location>
</feature>
<dbReference type="InterPro" id="IPR002048">
    <property type="entry name" value="EF_hand_dom"/>
</dbReference>
<feature type="compositionally biased region" description="Polar residues" evidence="4">
    <location>
        <begin position="163"/>
        <end position="173"/>
    </location>
</feature>
<feature type="compositionally biased region" description="Polar residues" evidence="4">
    <location>
        <begin position="332"/>
        <end position="352"/>
    </location>
</feature>
<organism evidence="6 7">
    <name type="scientific">Blepharisma stoltei</name>
    <dbReference type="NCBI Taxonomy" id="1481888"/>
    <lineage>
        <taxon>Eukaryota</taxon>
        <taxon>Sar</taxon>
        <taxon>Alveolata</taxon>
        <taxon>Ciliophora</taxon>
        <taxon>Postciliodesmatophora</taxon>
        <taxon>Heterotrichea</taxon>
        <taxon>Heterotrichida</taxon>
        <taxon>Blepharismidae</taxon>
        <taxon>Blepharisma</taxon>
    </lineage>
</organism>
<dbReference type="InterPro" id="IPR018247">
    <property type="entry name" value="EF_Hand_1_Ca_BS"/>
</dbReference>
<sequence length="659" mass="75030">MMFNWEQISLISNSERTPEFVAGNPKERNLQPQAHISEDTILSPRSDDDFIPKQGFAQFSDHAARHASEYSGSSWRSTPQEFVNSGPAFKNIPKVPSIKLHGEVSSGHLSSRRQYRSRSYSPSPIPSQYIPSRDTSKQPTIASQKTPQHKENSIRIEEDTIRSNKSINSSQSKYNEESPARNLLQRLEIPKYQKNVDSIIQEEKKEESFSIPIGNTRLDLVPGTNPTFTEEEIKEAFDTFDMDANNYISADEIRTIMDTIGEYVTDEEIDEMVRMLDLEGKGQVAFEEFYRMATGQPIGPVGGALPPSPNMVPLEQSTHKAALSTSKSAKSNESAKLSTSKFSKFSQESYRQQSEEKEKSKIKIPKEPSPERRKQSIDEKSAPKVLRRFDIESMKPQLPSHQVESIQSIDSKKIDDDFLPPVRIRSLKDQLTSQRTPAQKPEENVTKSWKIPEESPQEEYKNIIIPTLEDASHEQQSNILISELVHSTLLTPQAVEKLCNMFIVKTGSESGQLPYEKFLELVNAKLPQERWLVDDRVTRRIFSVLDKDSNGAWSIREFVGAISILARPNKDDQYALVFKIFDTDDDDIITKNELTRILKLNTASVKSDEQALKKAQEILRMTGNDEMMNFQDFLRLKEKPVMLLFPLQERASKITKLLA</sequence>
<feature type="domain" description="EF-hand" evidence="5">
    <location>
        <begin position="264"/>
        <end position="299"/>
    </location>
</feature>
<name>A0AAU9KE51_9CILI</name>
<feature type="region of interest" description="Disordered" evidence="4">
    <location>
        <begin position="67"/>
        <end position="181"/>
    </location>
</feature>
<dbReference type="GO" id="GO:0005509">
    <property type="term" value="F:calcium ion binding"/>
    <property type="evidence" value="ECO:0007669"/>
    <property type="project" value="InterPro"/>
</dbReference>
<evidence type="ECO:0000259" key="5">
    <source>
        <dbReference type="PROSITE" id="PS50222"/>
    </source>
</evidence>
<feature type="domain" description="EF-hand" evidence="5">
    <location>
        <begin position="533"/>
        <end position="568"/>
    </location>
</feature>
<dbReference type="PANTHER" id="PTHR45942">
    <property type="entry name" value="PROTEIN PHOSPATASE 3 REGULATORY SUBUNIT B ALPHA ISOFORM TYPE 1"/>
    <property type="match status" value="1"/>
</dbReference>
<feature type="compositionally biased region" description="Low complexity" evidence="4">
    <location>
        <begin position="117"/>
        <end position="133"/>
    </location>
</feature>
<evidence type="ECO:0000313" key="6">
    <source>
        <dbReference type="EMBL" id="CAG9335777.1"/>
    </source>
</evidence>
<dbReference type="AlphaFoldDB" id="A0AAU9KE51"/>
<feature type="compositionally biased region" description="Basic and acidic residues" evidence="4">
    <location>
        <begin position="148"/>
        <end position="162"/>
    </location>
</feature>
<dbReference type="InterPro" id="IPR011992">
    <property type="entry name" value="EF-hand-dom_pair"/>
</dbReference>
<feature type="compositionally biased region" description="Polar residues" evidence="4">
    <location>
        <begin position="70"/>
        <end position="83"/>
    </location>
</feature>
<evidence type="ECO:0000256" key="4">
    <source>
        <dbReference type="SAM" id="MobiDB-lite"/>
    </source>
</evidence>
<feature type="region of interest" description="Disordered" evidence="4">
    <location>
        <begin position="300"/>
        <end position="384"/>
    </location>
</feature>
<evidence type="ECO:0000256" key="1">
    <source>
        <dbReference type="ARBA" id="ARBA00022723"/>
    </source>
</evidence>
<accession>A0AAU9KE51</accession>
<dbReference type="PROSITE" id="PS50222">
    <property type="entry name" value="EF_HAND_2"/>
    <property type="match status" value="4"/>
</dbReference>
<protein>
    <recommendedName>
        <fullName evidence="5">EF-hand domain-containing protein</fullName>
    </recommendedName>
</protein>
<dbReference type="Pfam" id="PF13499">
    <property type="entry name" value="EF-hand_7"/>
    <property type="match status" value="1"/>
</dbReference>
<keyword evidence="2" id="KW-0677">Repeat</keyword>